<dbReference type="EMBL" id="NEVL01000002">
    <property type="protein sequence ID" value="OZI39128.1"/>
    <property type="molecule type" value="Genomic_DNA"/>
</dbReference>
<dbReference type="AlphaFoldDB" id="A0A261SP17"/>
<gene>
    <name evidence="2" type="ORF">CEG14_06255</name>
</gene>
<sequence>MADLLRIEEPGAAGRARPQWAAFLELGFRPLYLLGCLWAAVSIGLWVFAPQLLRGQLVSVFWHAHEMLWGFVATIAAGFLLTAVSNWTGINPLKGRALGAACVLWLVARVGFLVPGAAAFAVAAVAEVLFFGWTALAIGRAIYARRSRRNYGVPLLMLGLGLADALYLLAAWRGDYVALLARLQTGLLLMALIALLIARRVIPFFATRAVQGLVLPMHTRSGHVQLAAGTLAIAAQLAGWPQLAAALLALAGVLALVHVLAWRPLAVRRVPLLWILYAGYAAMGAGILVWAVQVGGWLAEPMRAAWPVHVVGVAGFSVLIIGMVTRTALGHLGRPLRTDRLMVWCYVLVLAAAALRLLALAPGPWAPGALHGSAGAWVLAFALYLWRFAPLLIRPRADAAPKAAMPAMTTIAVARRRAE</sequence>
<comment type="caution">
    <text evidence="2">The sequence shown here is derived from an EMBL/GenBank/DDBJ whole genome shotgun (WGS) entry which is preliminary data.</text>
</comment>
<feature type="transmembrane region" description="Helical" evidence="1">
    <location>
        <begin position="341"/>
        <end position="359"/>
    </location>
</feature>
<accession>A0A261SP17</accession>
<keyword evidence="1" id="KW-0812">Transmembrane</keyword>
<dbReference type="Pfam" id="PF05940">
    <property type="entry name" value="NnrS"/>
    <property type="match status" value="1"/>
</dbReference>
<feature type="transmembrane region" description="Helical" evidence="1">
    <location>
        <begin position="120"/>
        <end position="139"/>
    </location>
</feature>
<proteinExistence type="predicted"/>
<dbReference type="OrthoDB" id="9770040at2"/>
<feature type="transmembrane region" description="Helical" evidence="1">
    <location>
        <begin position="69"/>
        <end position="90"/>
    </location>
</feature>
<protein>
    <submittedName>
        <fullName evidence="2">NnrS family protein</fullName>
    </submittedName>
</protein>
<dbReference type="InterPro" id="IPR010266">
    <property type="entry name" value="NnrS"/>
</dbReference>
<evidence type="ECO:0000313" key="3">
    <source>
        <dbReference type="Proteomes" id="UP000217005"/>
    </source>
</evidence>
<dbReference type="RefSeq" id="WP_094825502.1">
    <property type="nucleotide sequence ID" value="NZ_NEVL01000002.1"/>
</dbReference>
<organism evidence="2 3">
    <name type="scientific">Bordetella genomosp. 1</name>
    <dbReference type="NCBI Taxonomy" id="1395607"/>
    <lineage>
        <taxon>Bacteria</taxon>
        <taxon>Pseudomonadati</taxon>
        <taxon>Pseudomonadota</taxon>
        <taxon>Betaproteobacteria</taxon>
        <taxon>Burkholderiales</taxon>
        <taxon>Alcaligenaceae</taxon>
        <taxon>Bordetella</taxon>
    </lineage>
</organism>
<feature type="transmembrane region" description="Helical" evidence="1">
    <location>
        <begin position="97"/>
        <end position="114"/>
    </location>
</feature>
<keyword evidence="1" id="KW-1133">Transmembrane helix</keyword>
<feature type="transmembrane region" description="Helical" evidence="1">
    <location>
        <begin position="31"/>
        <end position="49"/>
    </location>
</feature>
<feature type="transmembrane region" description="Helical" evidence="1">
    <location>
        <begin position="176"/>
        <end position="198"/>
    </location>
</feature>
<feature type="transmembrane region" description="Helical" evidence="1">
    <location>
        <begin position="365"/>
        <end position="386"/>
    </location>
</feature>
<keyword evidence="1" id="KW-0472">Membrane</keyword>
<feature type="transmembrane region" description="Helical" evidence="1">
    <location>
        <begin position="274"/>
        <end position="292"/>
    </location>
</feature>
<feature type="transmembrane region" description="Helical" evidence="1">
    <location>
        <begin position="151"/>
        <end position="170"/>
    </location>
</feature>
<name>A0A261SP17_9BORD</name>
<reference evidence="2 3" key="1">
    <citation type="submission" date="2017-05" db="EMBL/GenBank/DDBJ databases">
        <title>Complete and WGS of Bordetella genogroups.</title>
        <authorList>
            <person name="Spilker T."/>
            <person name="LiPuma J."/>
        </authorList>
    </citation>
    <scope>NUCLEOTIDE SEQUENCE [LARGE SCALE GENOMIC DNA]</scope>
    <source>
        <strain evidence="2 3">AU17610</strain>
    </source>
</reference>
<feature type="transmembrane region" description="Helical" evidence="1">
    <location>
        <begin position="243"/>
        <end position="262"/>
    </location>
</feature>
<evidence type="ECO:0000313" key="2">
    <source>
        <dbReference type="EMBL" id="OZI39128.1"/>
    </source>
</evidence>
<feature type="transmembrane region" description="Helical" evidence="1">
    <location>
        <begin position="219"/>
        <end position="237"/>
    </location>
</feature>
<dbReference type="Proteomes" id="UP000217005">
    <property type="component" value="Unassembled WGS sequence"/>
</dbReference>
<feature type="transmembrane region" description="Helical" evidence="1">
    <location>
        <begin position="304"/>
        <end position="329"/>
    </location>
</feature>
<evidence type="ECO:0000256" key="1">
    <source>
        <dbReference type="SAM" id="Phobius"/>
    </source>
</evidence>